<dbReference type="InterPro" id="IPR057207">
    <property type="entry name" value="FBXL15_LRR"/>
</dbReference>
<accession>A0ABR2YFS4</accession>
<proteinExistence type="predicted"/>
<dbReference type="InterPro" id="IPR050648">
    <property type="entry name" value="F-box_LRR-repeat"/>
</dbReference>
<evidence type="ECO:0000313" key="5">
    <source>
        <dbReference type="Proteomes" id="UP001491310"/>
    </source>
</evidence>
<dbReference type="InterPro" id="IPR032675">
    <property type="entry name" value="LRR_dom_sf"/>
</dbReference>
<evidence type="ECO:0000256" key="1">
    <source>
        <dbReference type="ARBA" id="ARBA00004430"/>
    </source>
</evidence>
<gene>
    <name evidence="4" type="ORF">WJX75_009677</name>
</gene>
<dbReference type="SMART" id="SM00367">
    <property type="entry name" value="LRR_CC"/>
    <property type="match status" value="4"/>
</dbReference>
<dbReference type="Gene3D" id="3.80.10.10">
    <property type="entry name" value="Ribonuclease Inhibitor"/>
    <property type="match status" value="2"/>
</dbReference>
<keyword evidence="2" id="KW-0833">Ubl conjugation pathway</keyword>
<dbReference type="PANTHER" id="PTHR13382">
    <property type="entry name" value="MITOCHONDRIAL ATP SYNTHASE COUPLING FACTOR B"/>
    <property type="match status" value="1"/>
</dbReference>
<dbReference type="Pfam" id="PF13516">
    <property type="entry name" value="LRR_6"/>
    <property type="match status" value="1"/>
</dbReference>
<evidence type="ECO:0000259" key="3">
    <source>
        <dbReference type="Pfam" id="PF25372"/>
    </source>
</evidence>
<protein>
    <recommendedName>
        <fullName evidence="3">F-box/LRR-repeat protein 15-like leucin rich repeat domain-containing protein</fullName>
    </recommendedName>
</protein>
<organism evidence="4 5">
    <name type="scientific">Coccomyxa subellipsoidea</name>
    <dbReference type="NCBI Taxonomy" id="248742"/>
    <lineage>
        <taxon>Eukaryota</taxon>
        <taxon>Viridiplantae</taxon>
        <taxon>Chlorophyta</taxon>
        <taxon>core chlorophytes</taxon>
        <taxon>Trebouxiophyceae</taxon>
        <taxon>Trebouxiophyceae incertae sedis</taxon>
        <taxon>Coccomyxaceae</taxon>
        <taxon>Coccomyxa</taxon>
    </lineage>
</organism>
<evidence type="ECO:0000256" key="2">
    <source>
        <dbReference type="ARBA" id="ARBA00022786"/>
    </source>
</evidence>
<sequence length="242" mass="25867">MPDPAVPLLHVFQHTSLKDRARAAVVSKQLQRYSLEEINLNGCQKVTDKGAAELLTRVNLSGCKAVADLGVVQLAKGCPLLTHVDLTRCTRLGDAAYGALAKHCPDIEELRLYASMPSAHAIQGFSTLSKLQVIDICGAHTATDAAVASLGACHELREANLTWCVQLTDAGVCALAKGCPKLESLSLHGIRGVTDAAVCALLDHCRESLHTLDTSGCTGIVEHDRAKLQQLFPNLRCFVVHS</sequence>
<comment type="subcellular location">
    <subcellularLocation>
        <location evidence="1">Cytoplasm</location>
        <location evidence="1">Cytoskeleton</location>
        <location evidence="1">Cilium axoneme</location>
    </subcellularLocation>
</comment>
<name>A0ABR2YFS4_9CHLO</name>
<comment type="caution">
    <text evidence="4">The sequence shown here is derived from an EMBL/GenBank/DDBJ whole genome shotgun (WGS) entry which is preliminary data.</text>
</comment>
<evidence type="ECO:0000313" key="4">
    <source>
        <dbReference type="EMBL" id="KAK9904341.1"/>
    </source>
</evidence>
<dbReference type="InterPro" id="IPR006553">
    <property type="entry name" value="Leu-rich_rpt_Cys-con_subtyp"/>
</dbReference>
<dbReference type="EMBL" id="JALJOT010000013">
    <property type="protein sequence ID" value="KAK9904341.1"/>
    <property type="molecule type" value="Genomic_DNA"/>
</dbReference>
<dbReference type="Pfam" id="PF25372">
    <property type="entry name" value="DUF7885"/>
    <property type="match status" value="1"/>
</dbReference>
<feature type="domain" description="F-box/LRR-repeat protein 15-like leucin rich repeat" evidence="3">
    <location>
        <begin position="56"/>
        <end position="221"/>
    </location>
</feature>
<dbReference type="InterPro" id="IPR001611">
    <property type="entry name" value="Leu-rich_rpt"/>
</dbReference>
<dbReference type="SUPFAM" id="SSF52047">
    <property type="entry name" value="RNI-like"/>
    <property type="match status" value="1"/>
</dbReference>
<keyword evidence="5" id="KW-1185">Reference proteome</keyword>
<dbReference type="Proteomes" id="UP001491310">
    <property type="component" value="Unassembled WGS sequence"/>
</dbReference>
<reference evidence="4 5" key="1">
    <citation type="journal article" date="2024" name="Nat. Commun.">
        <title>Phylogenomics reveals the evolutionary origins of lichenization in chlorophyte algae.</title>
        <authorList>
            <person name="Puginier C."/>
            <person name="Libourel C."/>
            <person name="Otte J."/>
            <person name="Skaloud P."/>
            <person name="Haon M."/>
            <person name="Grisel S."/>
            <person name="Petersen M."/>
            <person name="Berrin J.G."/>
            <person name="Delaux P.M."/>
            <person name="Dal Grande F."/>
            <person name="Keller J."/>
        </authorList>
    </citation>
    <scope>NUCLEOTIDE SEQUENCE [LARGE SCALE GENOMIC DNA]</scope>
    <source>
        <strain evidence="4 5">SAG 216-7</strain>
    </source>
</reference>